<evidence type="ECO:0000256" key="6">
    <source>
        <dbReference type="ARBA" id="ARBA00022917"/>
    </source>
</evidence>
<dbReference type="InterPro" id="IPR002306">
    <property type="entry name" value="Trp-tRNA-ligase"/>
</dbReference>
<dbReference type="InterPro" id="IPR014729">
    <property type="entry name" value="Rossmann-like_a/b/a_fold"/>
</dbReference>
<dbReference type="SUPFAM" id="SSF52374">
    <property type="entry name" value="Nucleotidylyl transferase"/>
    <property type="match status" value="1"/>
</dbReference>
<keyword evidence="3 9" id="KW-0436">Ligase</keyword>
<dbReference type="AlphaFoldDB" id="A0A9D1NFV9"/>
<evidence type="ECO:0000256" key="4">
    <source>
        <dbReference type="ARBA" id="ARBA00022741"/>
    </source>
</evidence>
<dbReference type="HAMAP" id="MF_00140_B">
    <property type="entry name" value="Trp_tRNA_synth_B"/>
    <property type="match status" value="1"/>
</dbReference>
<dbReference type="PANTHER" id="PTHR43766">
    <property type="entry name" value="TRYPTOPHAN--TRNA LIGASE, MITOCHONDRIAL"/>
    <property type="match status" value="1"/>
</dbReference>
<dbReference type="CDD" id="cd00806">
    <property type="entry name" value="TrpRS_core"/>
    <property type="match status" value="1"/>
</dbReference>
<gene>
    <name evidence="9" type="primary">trpS</name>
    <name evidence="11" type="ORF">IAA62_04805</name>
</gene>
<feature type="binding site" evidence="9">
    <location>
        <begin position="200"/>
        <end position="204"/>
    </location>
    <ligand>
        <name>ATP</name>
        <dbReference type="ChEBI" id="CHEBI:30616"/>
    </ligand>
</feature>
<comment type="caution">
    <text evidence="9">Lacks conserved residue(s) required for the propagation of feature annotation.</text>
</comment>
<feature type="binding site" evidence="9">
    <location>
        <begin position="10"/>
        <end position="12"/>
    </location>
    <ligand>
        <name>ATP</name>
        <dbReference type="ChEBI" id="CHEBI:30616"/>
    </ligand>
</feature>
<dbReference type="NCBIfam" id="NF009207">
    <property type="entry name" value="PRK12556.1"/>
    <property type="match status" value="1"/>
</dbReference>
<sequence>MKEIVLTGIKPTGTPHIANYFGAIKPALEMAEKFDNNFYFIADYHALNTIKSAEELKKHTYEVAATWLACGLDPKKVVFYRQSDIPEVFELNWILCNLTPKGLMNRAHAYKAMVQKNEEEGVDSDAGVNMGLYNYPILMAADILLFNTNYVPVGQDQKQHVEIAKEIARYFNNKYGEVFTYPKEIIRDEVKTVPGLDGRKMSKSYGNAIELFCEPSVLKKKIFSIVTDSSLPTDPKPTDHMIMELYKLFASAEEVKELENKFKAGIGWGEAKKILFEKSNEYLTPLRDKYNEIYENKEKIDEILKSGAERARSIAKQTLKKVRIAIGADRE</sequence>
<proteinExistence type="inferred from homology"/>
<dbReference type="InterPro" id="IPR002305">
    <property type="entry name" value="aa-tRNA-synth_Ic"/>
</dbReference>
<evidence type="ECO:0000256" key="5">
    <source>
        <dbReference type="ARBA" id="ARBA00022840"/>
    </source>
</evidence>
<dbReference type="Gene3D" id="1.10.240.10">
    <property type="entry name" value="Tyrosyl-Transfer RNA Synthetase"/>
    <property type="match status" value="1"/>
</dbReference>
<evidence type="ECO:0000256" key="7">
    <source>
        <dbReference type="ARBA" id="ARBA00023146"/>
    </source>
</evidence>
<dbReference type="FunFam" id="1.10.240.10:FF:000005">
    <property type="entry name" value="Tryptophan--tRNA ligase"/>
    <property type="match status" value="1"/>
</dbReference>
<feature type="binding site" evidence="9">
    <location>
        <position position="193"/>
    </location>
    <ligand>
        <name>ATP</name>
        <dbReference type="ChEBI" id="CHEBI:30616"/>
    </ligand>
</feature>
<evidence type="ECO:0000313" key="11">
    <source>
        <dbReference type="EMBL" id="HIV01852.1"/>
    </source>
</evidence>
<reference evidence="11" key="2">
    <citation type="journal article" date="2021" name="PeerJ">
        <title>Extensive microbial diversity within the chicken gut microbiome revealed by metagenomics and culture.</title>
        <authorList>
            <person name="Gilroy R."/>
            <person name="Ravi A."/>
            <person name="Getino M."/>
            <person name="Pursley I."/>
            <person name="Horton D.L."/>
            <person name="Alikhan N.F."/>
            <person name="Baker D."/>
            <person name="Gharbi K."/>
            <person name="Hall N."/>
            <person name="Watson M."/>
            <person name="Adriaenssens E.M."/>
            <person name="Foster-Nyarko E."/>
            <person name="Jarju S."/>
            <person name="Secka A."/>
            <person name="Antonio M."/>
            <person name="Oren A."/>
            <person name="Chaudhuri R.R."/>
            <person name="La Ragione R."/>
            <person name="Hildebrand F."/>
            <person name="Pallen M.J."/>
        </authorList>
    </citation>
    <scope>NUCLEOTIDE SEQUENCE</scope>
    <source>
        <strain evidence="11">CHK186-9395</strain>
    </source>
</reference>
<dbReference type="FunFam" id="3.40.50.620:FF:000144">
    <property type="entry name" value="Tryptophan--tRNA ligase"/>
    <property type="match status" value="1"/>
</dbReference>
<dbReference type="EC" id="6.1.1.2" evidence="9"/>
<feature type="binding site" evidence="9">
    <location>
        <position position="142"/>
    </location>
    <ligand>
        <name>L-tryptophan</name>
        <dbReference type="ChEBI" id="CHEBI:57912"/>
    </ligand>
</feature>
<evidence type="ECO:0000256" key="3">
    <source>
        <dbReference type="ARBA" id="ARBA00022598"/>
    </source>
</evidence>
<evidence type="ECO:0000256" key="8">
    <source>
        <dbReference type="ARBA" id="ARBA00049929"/>
    </source>
</evidence>
<evidence type="ECO:0000313" key="12">
    <source>
        <dbReference type="Proteomes" id="UP000886861"/>
    </source>
</evidence>
<protein>
    <recommendedName>
        <fullName evidence="9">Tryptophan--tRNA ligase</fullName>
        <ecNumber evidence="9">6.1.1.2</ecNumber>
    </recommendedName>
    <alternativeName>
        <fullName evidence="9">Tryptophanyl-tRNA synthetase</fullName>
        <shortName evidence="9">TrpRS</shortName>
    </alternativeName>
</protein>
<name>A0A9D1NFV9_9FIRM</name>
<dbReference type="GO" id="GO:0004830">
    <property type="term" value="F:tryptophan-tRNA ligase activity"/>
    <property type="evidence" value="ECO:0007669"/>
    <property type="project" value="UniProtKB-UniRule"/>
</dbReference>
<feature type="binding site" evidence="9">
    <location>
        <begin position="154"/>
        <end position="156"/>
    </location>
    <ligand>
        <name>ATP</name>
        <dbReference type="ChEBI" id="CHEBI:30616"/>
    </ligand>
</feature>
<dbReference type="NCBIfam" id="TIGR00233">
    <property type="entry name" value="trpS"/>
    <property type="match status" value="1"/>
</dbReference>
<comment type="similarity">
    <text evidence="1 9 10">Belongs to the class-I aminoacyl-tRNA synthetase family.</text>
</comment>
<dbReference type="PRINTS" id="PR01039">
    <property type="entry name" value="TRNASYNTHTRP"/>
</dbReference>
<keyword evidence="5 9" id="KW-0067">ATP-binding</keyword>
<comment type="subcellular location">
    <subcellularLocation>
        <location evidence="9">Cytoplasm</location>
    </subcellularLocation>
</comment>
<evidence type="ECO:0000256" key="9">
    <source>
        <dbReference type="HAMAP-Rule" id="MF_00140"/>
    </source>
</evidence>
<dbReference type="InterPro" id="IPR024109">
    <property type="entry name" value="Trp-tRNA-ligase_bac-type"/>
</dbReference>
<keyword evidence="6 9" id="KW-0648">Protein biosynthesis</keyword>
<reference evidence="11" key="1">
    <citation type="submission" date="2020-10" db="EMBL/GenBank/DDBJ databases">
        <authorList>
            <person name="Gilroy R."/>
        </authorList>
    </citation>
    <scope>NUCLEOTIDE SEQUENCE</scope>
    <source>
        <strain evidence="11">CHK186-9395</strain>
    </source>
</reference>
<comment type="subunit">
    <text evidence="9">Homodimer.</text>
</comment>
<dbReference type="GO" id="GO:0005829">
    <property type="term" value="C:cytosol"/>
    <property type="evidence" value="ECO:0007669"/>
    <property type="project" value="TreeGrafter"/>
</dbReference>
<dbReference type="PANTHER" id="PTHR43766:SF1">
    <property type="entry name" value="TRYPTOPHAN--TRNA LIGASE, MITOCHONDRIAL"/>
    <property type="match status" value="1"/>
</dbReference>
<dbReference type="Proteomes" id="UP000886861">
    <property type="component" value="Unassembled WGS sequence"/>
</dbReference>
<comment type="catalytic activity">
    <reaction evidence="8 9">
        <text>tRNA(Trp) + L-tryptophan + ATP = L-tryptophyl-tRNA(Trp) + AMP + diphosphate + H(+)</text>
        <dbReference type="Rhea" id="RHEA:24080"/>
        <dbReference type="Rhea" id="RHEA-COMP:9671"/>
        <dbReference type="Rhea" id="RHEA-COMP:9705"/>
        <dbReference type="ChEBI" id="CHEBI:15378"/>
        <dbReference type="ChEBI" id="CHEBI:30616"/>
        <dbReference type="ChEBI" id="CHEBI:33019"/>
        <dbReference type="ChEBI" id="CHEBI:57912"/>
        <dbReference type="ChEBI" id="CHEBI:78442"/>
        <dbReference type="ChEBI" id="CHEBI:78535"/>
        <dbReference type="ChEBI" id="CHEBI:456215"/>
        <dbReference type="EC" id="6.1.1.2"/>
    </reaction>
</comment>
<dbReference type="GO" id="GO:0005524">
    <property type="term" value="F:ATP binding"/>
    <property type="evidence" value="ECO:0007669"/>
    <property type="project" value="UniProtKB-UniRule"/>
</dbReference>
<comment type="function">
    <text evidence="9">Catalyzes the attachment of tryptophan to tRNA(Trp).</text>
</comment>
<feature type="short sequence motif" description="'KMSKS' region" evidence="9">
    <location>
        <begin position="200"/>
        <end position="204"/>
    </location>
</feature>
<evidence type="ECO:0000256" key="10">
    <source>
        <dbReference type="RuleBase" id="RU363036"/>
    </source>
</evidence>
<evidence type="ECO:0000256" key="1">
    <source>
        <dbReference type="ARBA" id="ARBA00005594"/>
    </source>
</evidence>
<dbReference type="InterPro" id="IPR050203">
    <property type="entry name" value="Trp-tRNA_synthetase"/>
</dbReference>
<dbReference type="Gene3D" id="3.40.50.620">
    <property type="entry name" value="HUPs"/>
    <property type="match status" value="1"/>
</dbReference>
<comment type="caution">
    <text evidence="11">The sequence shown here is derived from an EMBL/GenBank/DDBJ whole genome shotgun (WGS) entry which is preliminary data.</text>
</comment>
<dbReference type="Pfam" id="PF00579">
    <property type="entry name" value="tRNA-synt_1b"/>
    <property type="match status" value="1"/>
</dbReference>
<dbReference type="GO" id="GO:0006436">
    <property type="term" value="P:tryptophanyl-tRNA aminoacylation"/>
    <property type="evidence" value="ECO:0007669"/>
    <property type="project" value="UniProtKB-UniRule"/>
</dbReference>
<organism evidence="11 12">
    <name type="scientific">Candidatus Caccopulliclostridium gallistercoris</name>
    <dbReference type="NCBI Taxonomy" id="2840719"/>
    <lineage>
        <taxon>Bacteria</taxon>
        <taxon>Bacillati</taxon>
        <taxon>Bacillota</taxon>
        <taxon>Clostridia</taxon>
        <taxon>Candidatus Caccopulliclostridium</taxon>
    </lineage>
</organism>
<keyword evidence="7 9" id="KW-0030">Aminoacyl-tRNA synthetase</keyword>
<keyword evidence="2 9" id="KW-0963">Cytoplasm</keyword>
<dbReference type="EMBL" id="DVOJ01000015">
    <property type="protein sequence ID" value="HIV01852.1"/>
    <property type="molecule type" value="Genomic_DNA"/>
</dbReference>
<keyword evidence="4 9" id="KW-0547">Nucleotide-binding</keyword>
<accession>A0A9D1NFV9</accession>
<evidence type="ECO:0000256" key="2">
    <source>
        <dbReference type="ARBA" id="ARBA00022490"/>
    </source>
</evidence>